<dbReference type="GeneID" id="92085688"/>
<sequence length="173" mass="19317">MSPVNSVWGNHNTSRTLTTFQLDRICAQWLEEGKVWSAILSNLLTSANSVHPNPSGFSFREDIDFDGTHGFSVRGTSLRATVRLAMGPSATHATVYVATSWELSPHHKAAVESAKLELLGKDLNSLVRVGYGQYEPSNMDQEKKHDEDLNNLIHMYMQGQCEPSRDKVEENND</sequence>
<reference evidence="1 2" key="1">
    <citation type="submission" date="2023-01" db="EMBL/GenBank/DDBJ databases">
        <title>Analysis of 21 Apiospora genomes using comparative genomics revels a genus with tremendous synthesis potential of carbohydrate active enzymes and secondary metabolites.</title>
        <authorList>
            <person name="Sorensen T."/>
        </authorList>
    </citation>
    <scope>NUCLEOTIDE SEQUENCE [LARGE SCALE GENOMIC DNA]</scope>
    <source>
        <strain evidence="1 2">CBS 135458</strain>
    </source>
</reference>
<evidence type="ECO:0000313" key="1">
    <source>
        <dbReference type="EMBL" id="KAK8086242.1"/>
    </source>
</evidence>
<evidence type="ECO:0000313" key="2">
    <source>
        <dbReference type="Proteomes" id="UP001480595"/>
    </source>
</evidence>
<organism evidence="1 2">
    <name type="scientific">Apiospora phragmitis</name>
    <dbReference type="NCBI Taxonomy" id="2905665"/>
    <lineage>
        <taxon>Eukaryota</taxon>
        <taxon>Fungi</taxon>
        <taxon>Dikarya</taxon>
        <taxon>Ascomycota</taxon>
        <taxon>Pezizomycotina</taxon>
        <taxon>Sordariomycetes</taxon>
        <taxon>Xylariomycetidae</taxon>
        <taxon>Amphisphaeriales</taxon>
        <taxon>Apiosporaceae</taxon>
        <taxon>Apiospora</taxon>
    </lineage>
</organism>
<protein>
    <submittedName>
        <fullName evidence="1">Uncharacterized protein</fullName>
    </submittedName>
</protein>
<proteinExistence type="predicted"/>
<dbReference type="EMBL" id="JAQQWL010000002">
    <property type="protein sequence ID" value="KAK8086242.1"/>
    <property type="molecule type" value="Genomic_DNA"/>
</dbReference>
<comment type="caution">
    <text evidence="1">The sequence shown here is derived from an EMBL/GenBank/DDBJ whole genome shotgun (WGS) entry which is preliminary data.</text>
</comment>
<keyword evidence="2" id="KW-1185">Reference proteome</keyword>
<dbReference type="RefSeq" id="XP_066720766.1">
    <property type="nucleotide sequence ID" value="XM_066852625.1"/>
</dbReference>
<dbReference type="Proteomes" id="UP001480595">
    <property type="component" value="Unassembled WGS sequence"/>
</dbReference>
<accession>A0ABR1WSW0</accession>
<gene>
    <name evidence="1" type="ORF">PG994_001216</name>
</gene>
<name>A0ABR1WSW0_9PEZI</name>